<feature type="coiled-coil region" evidence="1">
    <location>
        <begin position="38"/>
        <end position="73"/>
    </location>
</feature>
<keyword evidence="1" id="KW-0175">Coiled coil</keyword>
<evidence type="ECO:0000256" key="1">
    <source>
        <dbReference type="SAM" id="Coils"/>
    </source>
</evidence>
<accession>A0AAD2FSI4</accession>
<sequence>MMKQTLILAALVASASAFAPASVMPKTTALSAEPEWKETDFEAEIKKLEKEAEERLDAKVEELKSNIANTGAEN</sequence>
<organism evidence="3 4">
    <name type="scientific">Cylindrotheca closterium</name>
    <dbReference type="NCBI Taxonomy" id="2856"/>
    <lineage>
        <taxon>Eukaryota</taxon>
        <taxon>Sar</taxon>
        <taxon>Stramenopiles</taxon>
        <taxon>Ochrophyta</taxon>
        <taxon>Bacillariophyta</taxon>
        <taxon>Bacillariophyceae</taxon>
        <taxon>Bacillariophycidae</taxon>
        <taxon>Bacillariales</taxon>
        <taxon>Bacillariaceae</taxon>
        <taxon>Cylindrotheca</taxon>
    </lineage>
</organism>
<protein>
    <submittedName>
        <fullName evidence="3">Uncharacterized protein</fullName>
    </submittedName>
</protein>
<dbReference type="Proteomes" id="UP001295423">
    <property type="component" value="Unassembled WGS sequence"/>
</dbReference>
<dbReference type="EMBL" id="CAKOGP040001792">
    <property type="protein sequence ID" value="CAJ1951892.1"/>
    <property type="molecule type" value="Genomic_DNA"/>
</dbReference>
<evidence type="ECO:0000256" key="2">
    <source>
        <dbReference type="SAM" id="SignalP"/>
    </source>
</evidence>
<keyword evidence="4" id="KW-1185">Reference proteome</keyword>
<reference evidence="3" key="1">
    <citation type="submission" date="2023-08" db="EMBL/GenBank/DDBJ databases">
        <authorList>
            <person name="Audoor S."/>
            <person name="Bilcke G."/>
        </authorList>
    </citation>
    <scope>NUCLEOTIDE SEQUENCE</scope>
</reference>
<evidence type="ECO:0000313" key="4">
    <source>
        <dbReference type="Proteomes" id="UP001295423"/>
    </source>
</evidence>
<proteinExistence type="predicted"/>
<name>A0AAD2FSI4_9STRA</name>
<gene>
    <name evidence="3" type="ORF">CYCCA115_LOCUS13290</name>
</gene>
<evidence type="ECO:0000313" key="3">
    <source>
        <dbReference type="EMBL" id="CAJ1951892.1"/>
    </source>
</evidence>
<feature type="signal peptide" evidence="2">
    <location>
        <begin position="1"/>
        <end position="17"/>
    </location>
</feature>
<feature type="chain" id="PRO_5042174535" evidence="2">
    <location>
        <begin position="18"/>
        <end position="74"/>
    </location>
</feature>
<dbReference type="AlphaFoldDB" id="A0AAD2FSI4"/>
<keyword evidence="2" id="KW-0732">Signal</keyword>
<comment type="caution">
    <text evidence="3">The sequence shown here is derived from an EMBL/GenBank/DDBJ whole genome shotgun (WGS) entry which is preliminary data.</text>
</comment>